<dbReference type="AlphaFoldDB" id="M0CGX9"/>
<proteinExistence type="predicted"/>
<comment type="caution">
    <text evidence="1">The sequence shown here is derived from an EMBL/GenBank/DDBJ whole genome shotgun (WGS) entry which is preliminary data.</text>
</comment>
<dbReference type="Proteomes" id="UP000011657">
    <property type="component" value="Unassembled WGS sequence"/>
</dbReference>
<protein>
    <submittedName>
        <fullName evidence="1">Uncharacterized protein</fullName>
    </submittedName>
</protein>
<dbReference type="EMBL" id="AOIS01000014">
    <property type="protein sequence ID" value="ELZ22535.1"/>
    <property type="molecule type" value="Genomic_DNA"/>
</dbReference>
<accession>M0CGX9</accession>
<dbReference type="eggNOG" id="ENOG502N5DE">
    <property type="taxonomic scope" value="Archaea"/>
</dbReference>
<keyword evidence="2" id="KW-1185">Reference proteome</keyword>
<sequence>MKLTLSMYGYQREWIEERAEERDMNLSEYMRTMATAGERQLVAIESLADEDGRGEIEADIVERLPNDEANALDPDELLEGILTPIRDTVYTILKTNSQIEYSPQHEGYYLE</sequence>
<gene>
    <name evidence="1" type="ORF">C477_04034</name>
</gene>
<name>M0CGX9_9EURY</name>
<evidence type="ECO:0000313" key="1">
    <source>
        <dbReference type="EMBL" id="ELZ22535.1"/>
    </source>
</evidence>
<organism evidence="1 2">
    <name type="scientific">Haloterrigena salina JCM 13891</name>
    <dbReference type="NCBI Taxonomy" id="1227488"/>
    <lineage>
        <taxon>Archaea</taxon>
        <taxon>Methanobacteriati</taxon>
        <taxon>Methanobacteriota</taxon>
        <taxon>Stenosarchaea group</taxon>
        <taxon>Halobacteria</taxon>
        <taxon>Halobacteriales</taxon>
        <taxon>Natrialbaceae</taxon>
        <taxon>Haloterrigena</taxon>
    </lineage>
</organism>
<reference evidence="1 2" key="1">
    <citation type="journal article" date="2014" name="PLoS Genet.">
        <title>Phylogenetically driven sequencing of extremely halophilic archaea reveals strategies for static and dynamic osmo-response.</title>
        <authorList>
            <person name="Becker E.A."/>
            <person name="Seitzer P.M."/>
            <person name="Tritt A."/>
            <person name="Larsen D."/>
            <person name="Krusor M."/>
            <person name="Yao A.I."/>
            <person name="Wu D."/>
            <person name="Madern D."/>
            <person name="Eisen J.A."/>
            <person name="Darling A.E."/>
            <person name="Facciotti M.T."/>
        </authorList>
    </citation>
    <scope>NUCLEOTIDE SEQUENCE [LARGE SCALE GENOMIC DNA]</scope>
    <source>
        <strain evidence="1 2">JCM 13891</strain>
    </source>
</reference>
<evidence type="ECO:0000313" key="2">
    <source>
        <dbReference type="Proteomes" id="UP000011657"/>
    </source>
</evidence>
<dbReference type="PATRIC" id="fig|1227488.3.peg.800"/>